<dbReference type="PANTHER" id="PTHR17901">
    <property type="entry name" value="MAGNESIUM-DEPENDENT PHOSPHATASE 1 MDP1"/>
    <property type="match status" value="1"/>
</dbReference>
<dbReference type="SFLD" id="SFLDG01131">
    <property type="entry name" value="C1.5.2:_MDP_Like"/>
    <property type="match status" value="1"/>
</dbReference>
<reference evidence="1" key="2">
    <citation type="submission" date="2020-11" db="EMBL/GenBank/DDBJ databases">
        <authorList>
            <person name="Cecchin M."/>
            <person name="Marcolungo L."/>
            <person name="Rossato M."/>
            <person name="Girolomoni L."/>
            <person name="Cosentino E."/>
            <person name="Cuine S."/>
            <person name="Li-Beisson Y."/>
            <person name="Delledonne M."/>
            <person name="Ballottari M."/>
        </authorList>
    </citation>
    <scope>NUCLEOTIDE SEQUENCE</scope>
    <source>
        <strain evidence="1">211/11P</strain>
        <tissue evidence="1">Whole cell</tissue>
    </source>
</reference>
<dbReference type="NCBIfam" id="TIGR01681">
    <property type="entry name" value="HAD-SF-IIIC"/>
    <property type="match status" value="1"/>
</dbReference>
<dbReference type="InterPro" id="IPR010036">
    <property type="entry name" value="MDP_1_eu_arc"/>
</dbReference>
<dbReference type="Gene3D" id="3.40.50.1000">
    <property type="entry name" value="HAD superfamily/HAD-like"/>
    <property type="match status" value="1"/>
</dbReference>
<reference evidence="1" key="1">
    <citation type="journal article" date="2019" name="Plant J.">
        <title>Chlorella vulgaris genome assembly and annotation reveals the molecular basis for metabolic acclimation to high light conditions.</title>
        <authorList>
            <person name="Cecchin M."/>
            <person name="Marcolungo L."/>
            <person name="Rossato M."/>
            <person name="Girolomoni L."/>
            <person name="Cosentino E."/>
            <person name="Cuine S."/>
            <person name="Li-Beisson Y."/>
            <person name="Delledonne M."/>
            <person name="Ballottari M."/>
        </authorList>
    </citation>
    <scope>NUCLEOTIDE SEQUENCE</scope>
    <source>
        <strain evidence="1">211/11P</strain>
    </source>
</reference>
<dbReference type="NCBIfam" id="TIGR01685">
    <property type="entry name" value="MDP-1"/>
    <property type="match status" value="1"/>
</dbReference>
<comment type="caution">
    <text evidence="1">The sequence shown here is derived from an EMBL/GenBank/DDBJ whole genome shotgun (WGS) entry which is preliminary data.</text>
</comment>
<sequence>MTLPRLIALDLDATLWYPEMYMLSGPPFKLGKCRHGRPVVIDRAGEEVGLLGDAWRILEELTTDAKWEGTEIAYVSRTDMPKWANQCLQMLKLESGVSLHEVAQHHEIFPGRKITHFKRIHERTGIQYNEMLFLDDMRCNIEDCDTLGVCGVYAPDGLTARTWTKALAEYSKRRGKNN</sequence>
<organism evidence="1 2">
    <name type="scientific">Chlorella vulgaris</name>
    <name type="common">Green alga</name>
    <dbReference type="NCBI Taxonomy" id="3077"/>
    <lineage>
        <taxon>Eukaryota</taxon>
        <taxon>Viridiplantae</taxon>
        <taxon>Chlorophyta</taxon>
        <taxon>core chlorophytes</taxon>
        <taxon>Trebouxiophyceae</taxon>
        <taxon>Chlorellales</taxon>
        <taxon>Chlorellaceae</taxon>
        <taxon>Chlorella clade</taxon>
        <taxon>Chlorella</taxon>
    </lineage>
</organism>
<dbReference type="SUPFAM" id="SSF56784">
    <property type="entry name" value="HAD-like"/>
    <property type="match status" value="1"/>
</dbReference>
<dbReference type="Proteomes" id="UP001055712">
    <property type="component" value="Unassembled WGS sequence"/>
</dbReference>
<dbReference type="Pfam" id="PF12689">
    <property type="entry name" value="Acid_PPase"/>
    <property type="match status" value="1"/>
</dbReference>
<dbReference type="AlphaFoldDB" id="A0A9D4TPH0"/>
<keyword evidence="2" id="KW-1185">Reference proteome</keyword>
<dbReference type="InterPro" id="IPR036412">
    <property type="entry name" value="HAD-like_sf"/>
</dbReference>
<dbReference type="SFLD" id="SFLDS00003">
    <property type="entry name" value="Haloacid_Dehalogenase"/>
    <property type="match status" value="1"/>
</dbReference>
<evidence type="ECO:0000313" key="2">
    <source>
        <dbReference type="Proteomes" id="UP001055712"/>
    </source>
</evidence>
<proteinExistence type="predicted"/>
<evidence type="ECO:0008006" key="3">
    <source>
        <dbReference type="Google" id="ProtNLM"/>
    </source>
</evidence>
<dbReference type="OrthoDB" id="2865258at2759"/>
<dbReference type="PANTHER" id="PTHR17901:SF14">
    <property type="entry name" value="MAGNESIUM-DEPENDENT PHOSPHATASE 1"/>
    <property type="match status" value="1"/>
</dbReference>
<dbReference type="GO" id="GO:0003993">
    <property type="term" value="F:acid phosphatase activity"/>
    <property type="evidence" value="ECO:0007669"/>
    <property type="project" value="TreeGrafter"/>
</dbReference>
<dbReference type="EMBL" id="SIDB01000007">
    <property type="protein sequence ID" value="KAI3430869.1"/>
    <property type="molecule type" value="Genomic_DNA"/>
</dbReference>
<evidence type="ECO:0000313" key="1">
    <source>
        <dbReference type="EMBL" id="KAI3430869.1"/>
    </source>
</evidence>
<dbReference type="InterPro" id="IPR023214">
    <property type="entry name" value="HAD_sf"/>
</dbReference>
<dbReference type="SFLD" id="SFLDG01129">
    <property type="entry name" value="C1.5:_HAD__Beta-PGM__Phosphata"/>
    <property type="match status" value="1"/>
</dbReference>
<protein>
    <recommendedName>
        <fullName evidence="3">Magnesium-dependent phosphatase-1</fullName>
    </recommendedName>
</protein>
<dbReference type="InterPro" id="IPR010033">
    <property type="entry name" value="HAD_SF_ppase_IIIC"/>
</dbReference>
<name>A0A9D4TPH0_CHLVU</name>
<accession>A0A9D4TPH0</accession>
<gene>
    <name evidence="1" type="ORF">D9Q98_009278</name>
</gene>